<dbReference type="EMBL" id="AM285309">
    <property type="protein sequence ID" value="CAK99153.1"/>
    <property type="molecule type" value="Genomic_DNA"/>
</dbReference>
<sequence>MSFIGDGKRYKDILHTTENANISERTISNIFKNADLEETDYISKKNNNKIKIPNNILYIQIDGAFEPMWENKKRVENKIFLATMHVGVDEEKSTKTRIKMKKKKGVFQMINKNDKSNIYNFIDKIFKSMDTYDINEDTKILILSDGEKQIKKIYKAIKAKYKNNTVSYSLDRFHLVKRFKDLFSYRNRNKIHRLKYKLSKIYFFTGNHEALLDFLICHLPYVIDSKKKFLLETKLVMII</sequence>
<dbReference type="AlphaFoldDB" id="Q14MX6"/>
<proteinExistence type="predicted"/>
<evidence type="ECO:0000313" key="1">
    <source>
        <dbReference type="EMBL" id="CAK99153.1"/>
    </source>
</evidence>
<reference evidence="1" key="1">
    <citation type="journal article" date="2010" name="Appl. Environ. Microbiol.">
        <title>Partial chromosome sequence of Spiroplasma citri reveals extensive viral invasion and important gene decay.</title>
        <authorList>
            <person name="Carle P."/>
            <person name="Saillard C."/>
            <person name="Carrere N."/>
            <person name="Carrere S."/>
            <person name="Duret S."/>
            <person name="Eveillard S."/>
            <person name="Gaurivaud P."/>
            <person name="Gourgues G."/>
            <person name="Gouzy J."/>
            <person name="Salar P."/>
            <person name="Verdin E."/>
            <person name="Breton M."/>
            <person name="Blanchard A."/>
            <person name="Laigret F."/>
            <person name="Bove J.M."/>
            <person name="Renaudin J."/>
            <person name="Foissac X."/>
        </authorList>
    </citation>
    <scope>NUCLEOTIDE SEQUENCE</scope>
    <source>
        <strain evidence="1">GII3-3X</strain>
    </source>
</reference>
<organism evidence="1">
    <name type="scientific">Spiroplasma citri</name>
    <dbReference type="NCBI Taxonomy" id="2133"/>
    <lineage>
        <taxon>Bacteria</taxon>
        <taxon>Bacillati</taxon>
        <taxon>Mycoplasmatota</taxon>
        <taxon>Mollicutes</taxon>
        <taxon>Entomoplasmatales</taxon>
        <taxon>Spiroplasmataceae</taxon>
        <taxon>Spiroplasma</taxon>
    </lineage>
</organism>
<accession>Q14MX6</accession>
<gene>
    <name evidence="1" type="ORF">SPICI08_024</name>
</gene>
<name>Q14MX6_SPICI</name>
<protein>
    <submittedName>
        <fullName evidence="1">Uncharacterized protein</fullName>
    </submittedName>
</protein>